<gene>
    <name evidence="2" type="ORF">HNR61_003117</name>
</gene>
<dbReference type="AlphaFoldDB" id="A0A7W3LNN2"/>
<keyword evidence="1" id="KW-0472">Membrane</keyword>
<dbReference type="InterPro" id="IPR000801">
    <property type="entry name" value="Esterase-like"/>
</dbReference>
<organism evidence="2 3">
    <name type="scientific">Actinomadura namibiensis</name>
    <dbReference type="NCBI Taxonomy" id="182080"/>
    <lineage>
        <taxon>Bacteria</taxon>
        <taxon>Bacillati</taxon>
        <taxon>Actinomycetota</taxon>
        <taxon>Actinomycetes</taxon>
        <taxon>Streptosporangiales</taxon>
        <taxon>Thermomonosporaceae</taxon>
        <taxon>Actinomadura</taxon>
    </lineage>
</organism>
<dbReference type="SUPFAM" id="SSF53474">
    <property type="entry name" value="alpha/beta-Hydrolases"/>
    <property type="match status" value="1"/>
</dbReference>
<comment type="caution">
    <text evidence="2">The sequence shown here is derived from an EMBL/GenBank/DDBJ whole genome shotgun (WGS) entry which is preliminary data.</text>
</comment>
<dbReference type="Proteomes" id="UP000572680">
    <property type="component" value="Unassembled WGS sequence"/>
</dbReference>
<name>A0A7W3LNN2_ACTNM</name>
<dbReference type="PANTHER" id="PTHR48098:SF1">
    <property type="entry name" value="DIACYLGLYCEROL ACYLTRANSFERASE_MYCOLYLTRANSFERASE AG85A"/>
    <property type="match status" value="1"/>
</dbReference>
<dbReference type="GO" id="GO:0016747">
    <property type="term" value="F:acyltransferase activity, transferring groups other than amino-acyl groups"/>
    <property type="evidence" value="ECO:0007669"/>
    <property type="project" value="TreeGrafter"/>
</dbReference>
<dbReference type="PANTHER" id="PTHR48098">
    <property type="entry name" value="ENTEROCHELIN ESTERASE-RELATED"/>
    <property type="match status" value="1"/>
</dbReference>
<keyword evidence="3" id="KW-1185">Reference proteome</keyword>
<evidence type="ECO:0000313" key="3">
    <source>
        <dbReference type="Proteomes" id="UP000572680"/>
    </source>
</evidence>
<dbReference type="InterPro" id="IPR029058">
    <property type="entry name" value="AB_hydrolase_fold"/>
</dbReference>
<reference evidence="2 3" key="1">
    <citation type="submission" date="2020-08" db="EMBL/GenBank/DDBJ databases">
        <title>Genomic Encyclopedia of Type Strains, Phase IV (KMG-IV): sequencing the most valuable type-strain genomes for metagenomic binning, comparative biology and taxonomic classification.</title>
        <authorList>
            <person name="Goeker M."/>
        </authorList>
    </citation>
    <scope>NUCLEOTIDE SEQUENCE [LARGE SCALE GENOMIC DNA]</scope>
    <source>
        <strain evidence="2 3">DSM 44197</strain>
    </source>
</reference>
<dbReference type="Gene3D" id="3.40.50.1820">
    <property type="entry name" value="alpha/beta hydrolase"/>
    <property type="match status" value="1"/>
</dbReference>
<evidence type="ECO:0000313" key="2">
    <source>
        <dbReference type="EMBL" id="MBA8951486.1"/>
    </source>
</evidence>
<keyword evidence="1" id="KW-0812">Transmembrane</keyword>
<dbReference type="Pfam" id="PF00756">
    <property type="entry name" value="Esterase"/>
    <property type="match status" value="1"/>
</dbReference>
<dbReference type="RefSeq" id="WP_182843799.1">
    <property type="nucleotide sequence ID" value="NZ_BAAALP010000070.1"/>
</dbReference>
<proteinExistence type="predicted"/>
<keyword evidence="1" id="KW-1133">Transmembrane helix</keyword>
<sequence>MGLLGWPLLVLLVALAVAAPAGCLLAWNRLPGPRAARAAARLGLIATCQVTALLLAGTLINRGLHLYASWDDLLGSGATAGGEIQAVGPQGGGTRRGFGPFRYDRRSRTYVARPVGAASGVRAEVRVWLPKEYSDPAHAGRRFPVIELFPGFPGSSWTWFGAMRGADRLAEALRRGQARPAILVAPTITVQPGRDTECSDIPGGPKVATWLTEDIHRIVTGHFRALPDASAWAAMGYSTGGFCAAKLAARHPDRYRAAVSLAGYFRPTSPDLRRSPALARANSPVELLASRPAVDLLLAGSREDPGTVTAIDALLPRVRPPTRAFTYIVPTGGHNVRVWRDMLPRAYAWLAQRLPGPS</sequence>
<feature type="transmembrane region" description="Helical" evidence="1">
    <location>
        <begin position="42"/>
        <end position="60"/>
    </location>
</feature>
<evidence type="ECO:0000256" key="1">
    <source>
        <dbReference type="SAM" id="Phobius"/>
    </source>
</evidence>
<protein>
    <submittedName>
        <fullName evidence="2">Enterochelin esterase-like enzyme</fullName>
    </submittedName>
</protein>
<accession>A0A7W3LNN2</accession>
<dbReference type="InterPro" id="IPR050583">
    <property type="entry name" value="Mycobacterial_A85_antigen"/>
</dbReference>
<dbReference type="EMBL" id="JACJIA010000003">
    <property type="protein sequence ID" value="MBA8951486.1"/>
    <property type="molecule type" value="Genomic_DNA"/>
</dbReference>